<name>A0A543AC36_9ACTN</name>
<feature type="compositionally biased region" description="Low complexity" evidence="1">
    <location>
        <begin position="128"/>
        <end position="138"/>
    </location>
</feature>
<feature type="compositionally biased region" description="Basic and acidic residues" evidence="1">
    <location>
        <begin position="499"/>
        <end position="514"/>
    </location>
</feature>
<accession>A0A543AC36</accession>
<feature type="region of interest" description="Disordered" evidence="1">
    <location>
        <begin position="198"/>
        <end position="248"/>
    </location>
</feature>
<evidence type="ECO:0000313" key="4">
    <source>
        <dbReference type="Proteomes" id="UP000320209"/>
    </source>
</evidence>
<sequence length="668" mass="69384">MGNHRADVTNDSPRSVTPSPGASTSNGYVGKRRAAPATDSPASRPAPRATGSTSYVGKRRAAPAPAAATPNPPAISETPEEPVAKTRPDRVVLEQTGAQPIVEAPRALSSTDGRISTGELRALVEGDTGSSPFPATFPTSPPQPKPAARPIVPVQRRASQVDPVLADLLSSMGIDPDKVTPDVLDDLGVGGMTTSELTKFLTQPTKAAPMKRATSRSTSPQTPPRGIPAAPEAAAPEAARPEPAAPVAPVVPEPTFKAPEPTHTPKPLRMANTFAPLTGKLRAVRQPRQAPAPTYPAPAPAAQEPRGFQEAYDAPPSSFQIDTTSFPAPPVSLPQQIDFDSMAIDLPAETYAAEVPYYTEPQAEAPYQGYEDGYAQRQPESYFRAETGSIDLPSISEIATYGSDLHDLPAVETTGTMVGIGGPTKPRTRRVNATPSGGSRPTVPMTAGAAALAAAIGGIALTGGPTMVAADDVRLVGATALGGDSDMVAVGDRSATVTRNDERSQTDTAASDREKALQGIDVQADKQDKFLKSNMWELPIPTGVYHITGTFGSSGANWSSTHTGLDFAAPYGTPIHAIARGTVTETAWGGAYGNRTIITLEDGTEMWYCHQSDYGVSVGQSVSPGEVIGYVGSTGNSTGDHLHVEVRPGGGDAVDPDAALNEHGVDPS</sequence>
<keyword evidence="4" id="KW-1185">Reference proteome</keyword>
<dbReference type="InterPro" id="IPR050570">
    <property type="entry name" value="Cell_wall_metabolism_enzyme"/>
</dbReference>
<dbReference type="SUPFAM" id="SSF51261">
    <property type="entry name" value="Duplicated hybrid motif"/>
    <property type="match status" value="1"/>
</dbReference>
<dbReference type="Proteomes" id="UP000320209">
    <property type="component" value="Unassembled WGS sequence"/>
</dbReference>
<dbReference type="AlphaFoldDB" id="A0A543AC36"/>
<dbReference type="RefSeq" id="WP_211352505.1">
    <property type="nucleotide sequence ID" value="NZ_VFOV01000001.1"/>
</dbReference>
<feature type="compositionally biased region" description="Low complexity" evidence="1">
    <location>
        <begin position="228"/>
        <end position="242"/>
    </location>
</feature>
<dbReference type="InterPro" id="IPR011055">
    <property type="entry name" value="Dup_hybrid_motif"/>
</dbReference>
<feature type="region of interest" description="Disordered" evidence="1">
    <location>
        <begin position="1"/>
        <end position="110"/>
    </location>
</feature>
<feature type="region of interest" description="Disordered" evidence="1">
    <location>
        <begin position="494"/>
        <end position="514"/>
    </location>
</feature>
<feature type="region of interest" description="Disordered" evidence="1">
    <location>
        <begin position="128"/>
        <end position="148"/>
    </location>
</feature>
<feature type="compositionally biased region" description="Polar residues" evidence="1">
    <location>
        <begin position="9"/>
        <end position="27"/>
    </location>
</feature>
<dbReference type="Pfam" id="PF01551">
    <property type="entry name" value="Peptidase_M23"/>
    <property type="match status" value="1"/>
</dbReference>
<evidence type="ECO:0000259" key="2">
    <source>
        <dbReference type="Pfam" id="PF01551"/>
    </source>
</evidence>
<organism evidence="3 4">
    <name type="scientific">Nocardioides albertanoniae</name>
    <dbReference type="NCBI Taxonomy" id="1175486"/>
    <lineage>
        <taxon>Bacteria</taxon>
        <taxon>Bacillati</taxon>
        <taxon>Actinomycetota</taxon>
        <taxon>Actinomycetes</taxon>
        <taxon>Propionibacteriales</taxon>
        <taxon>Nocardioidaceae</taxon>
        <taxon>Nocardioides</taxon>
    </lineage>
</organism>
<dbReference type="EMBL" id="VFOV01000001">
    <property type="protein sequence ID" value="TQL70163.1"/>
    <property type="molecule type" value="Genomic_DNA"/>
</dbReference>
<dbReference type="PANTHER" id="PTHR21666:SF270">
    <property type="entry name" value="MUREIN HYDROLASE ACTIVATOR ENVC"/>
    <property type="match status" value="1"/>
</dbReference>
<dbReference type="GO" id="GO:0004222">
    <property type="term" value="F:metalloendopeptidase activity"/>
    <property type="evidence" value="ECO:0007669"/>
    <property type="project" value="TreeGrafter"/>
</dbReference>
<protein>
    <submittedName>
        <fullName evidence="3">Peptidase M23-like protein</fullName>
    </submittedName>
</protein>
<evidence type="ECO:0000313" key="3">
    <source>
        <dbReference type="EMBL" id="TQL70163.1"/>
    </source>
</evidence>
<dbReference type="Gene3D" id="2.70.70.10">
    <property type="entry name" value="Glucose Permease (Domain IIA)"/>
    <property type="match status" value="1"/>
</dbReference>
<evidence type="ECO:0000256" key="1">
    <source>
        <dbReference type="SAM" id="MobiDB-lite"/>
    </source>
</evidence>
<dbReference type="CDD" id="cd12797">
    <property type="entry name" value="M23_peptidase"/>
    <property type="match status" value="1"/>
</dbReference>
<feature type="domain" description="M23ase beta-sheet core" evidence="2">
    <location>
        <begin position="561"/>
        <end position="656"/>
    </location>
</feature>
<proteinExistence type="predicted"/>
<feature type="region of interest" description="Disordered" evidence="1">
    <location>
        <begin position="415"/>
        <end position="443"/>
    </location>
</feature>
<dbReference type="PANTHER" id="PTHR21666">
    <property type="entry name" value="PEPTIDASE-RELATED"/>
    <property type="match status" value="1"/>
</dbReference>
<comment type="caution">
    <text evidence="3">The sequence shown here is derived from an EMBL/GenBank/DDBJ whole genome shotgun (WGS) entry which is preliminary data.</text>
</comment>
<dbReference type="InterPro" id="IPR016047">
    <property type="entry name" value="M23ase_b-sheet_dom"/>
</dbReference>
<reference evidence="3 4" key="1">
    <citation type="submission" date="2019-06" db="EMBL/GenBank/DDBJ databases">
        <title>Sequencing the genomes of 1000 actinobacteria strains.</title>
        <authorList>
            <person name="Klenk H.-P."/>
        </authorList>
    </citation>
    <scope>NUCLEOTIDE SEQUENCE [LARGE SCALE GENOMIC DNA]</scope>
    <source>
        <strain evidence="3 4">DSM 25218</strain>
    </source>
</reference>
<feature type="region of interest" description="Disordered" evidence="1">
    <location>
        <begin position="648"/>
        <end position="668"/>
    </location>
</feature>
<feature type="compositionally biased region" description="Basic and acidic residues" evidence="1">
    <location>
        <begin position="82"/>
        <end position="92"/>
    </location>
</feature>
<gene>
    <name evidence="3" type="ORF">FB381_4091</name>
</gene>